<keyword evidence="14" id="KW-0443">Lipid metabolism</keyword>
<keyword evidence="9" id="KW-0444">Lipid biosynthesis</keyword>
<keyword evidence="15 20" id="KW-0472">Membrane</keyword>
<evidence type="ECO:0000256" key="4">
    <source>
        <dbReference type="ARBA" id="ARBA00005189"/>
    </source>
</evidence>
<feature type="transmembrane region" description="Helical" evidence="20">
    <location>
        <begin position="115"/>
        <end position="134"/>
    </location>
</feature>
<organism evidence="21 22">
    <name type="scientific">Demequina mangrovi</name>
    <dbReference type="NCBI Taxonomy" id="1043493"/>
    <lineage>
        <taxon>Bacteria</taxon>
        <taxon>Bacillati</taxon>
        <taxon>Actinomycetota</taxon>
        <taxon>Actinomycetes</taxon>
        <taxon>Micrococcales</taxon>
        <taxon>Demequinaceae</taxon>
        <taxon>Demequina</taxon>
    </lineage>
</organism>
<reference evidence="22" key="1">
    <citation type="submission" date="2016-10" db="EMBL/GenBank/DDBJ databases">
        <authorList>
            <person name="Varghese N."/>
        </authorList>
    </citation>
    <scope>NUCLEOTIDE SEQUENCE [LARGE SCALE GENOMIC DNA]</scope>
    <source>
        <strain evidence="22">DSM 24868</strain>
    </source>
</reference>
<feature type="transmembrane region" description="Helical" evidence="20">
    <location>
        <begin position="219"/>
        <end position="240"/>
    </location>
</feature>
<feature type="transmembrane region" description="Helical" evidence="20">
    <location>
        <begin position="141"/>
        <end position="159"/>
    </location>
</feature>
<evidence type="ECO:0000256" key="2">
    <source>
        <dbReference type="ARBA" id="ARBA00004651"/>
    </source>
</evidence>
<comment type="pathway">
    <text evidence="3 18">Phospholipid metabolism; CDP-diacylglycerol biosynthesis; CDP-diacylglycerol from sn-glycerol 3-phosphate: step 3/3.</text>
</comment>
<evidence type="ECO:0000313" key="21">
    <source>
        <dbReference type="EMBL" id="SEJ49181.1"/>
    </source>
</evidence>
<keyword evidence="8" id="KW-1003">Cell membrane</keyword>
<dbReference type="EMBL" id="FNZI01000004">
    <property type="protein sequence ID" value="SEJ49181.1"/>
    <property type="molecule type" value="Genomic_DNA"/>
</dbReference>
<evidence type="ECO:0000256" key="6">
    <source>
        <dbReference type="ARBA" id="ARBA00012487"/>
    </source>
</evidence>
<sequence>MRWGRRREAEPDTSVPSALPEHTFESRVFAPVHAAVPDEPPAEVADAVAPAEAPAVPRAAEEDDAADPVDVTVPLEDAVPAPRRKAGRNLGLATVVGVVLGVGALAAAWWHPLLFAVAIYGFAIAAIVEWRAALARHGMHVALTPVILATLGMGVATWFGGGEGLVVALLVACAGTVAWRIVDDRVENTMADSLVSILTLTWIPFLASFMLLMELADDGWKRIVIVIAAVVANDTFALFTGMLLGRRKLAPRVSPNKTWEGAIGGAVFGIVAASVVAAVLLDGRWWIGSAVGVASVIAAVLGDLAESVLKRDLAVKDMSSAIPGHGGVLDRLDSLLPAAAAAYVVFALFLGTS</sequence>
<keyword evidence="22" id="KW-1185">Reference proteome</keyword>
<dbReference type="GO" id="GO:0005886">
    <property type="term" value="C:plasma membrane"/>
    <property type="evidence" value="ECO:0007669"/>
    <property type="project" value="UniProtKB-SubCell"/>
</dbReference>
<feature type="region of interest" description="Disordered" evidence="19">
    <location>
        <begin position="40"/>
        <end position="66"/>
    </location>
</feature>
<dbReference type="Pfam" id="PF01148">
    <property type="entry name" value="CTP_transf_1"/>
    <property type="match status" value="1"/>
</dbReference>
<comment type="pathway">
    <text evidence="4">Lipid metabolism.</text>
</comment>
<dbReference type="PANTHER" id="PTHR46382:SF1">
    <property type="entry name" value="PHOSPHATIDATE CYTIDYLYLTRANSFERASE"/>
    <property type="match status" value="1"/>
</dbReference>
<evidence type="ECO:0000256" key="18">
    <source>
        <dbReference type="RuleBase" id="RU003938"/>
    </source>
</evidence>
<dbReference type="EC" id="2.7.7.41" evidence="6 18"/>
<evidence type="ECO:0000256" key="15">
    <source>
        <dbReference type="ARBA" id="ARBA00023136"/>
    </source>
</evidence>
<feature type="transmembrane region" description="Helical" evidence="20">
    <location>
        <begin position="90"/>
        <end position="109"/>
    </location>
</feature>
<keyword evidence="17" id="KW-1208">Phospholipid metabolism</keyword>
<dbReference type="AlphaFoldDB" id="A0A1H6Z6Z7"/>
<name>A0A1H6Z6Z7_9MICO</name>
<feature type="transmembrane region" description="Helical" evidence="20">
    <location>
        <begin position="165"/>
        <end position="182"/>
    </location>
</feature>
<evidence type="ECO:0000256" key="5">
    <source>
        <dbReference type="ARBA" id="ARBA00010185"/>
    </source>
</evidence>
<evidence type="ECO:0000256" key="3">
    <source>
        <dbReference type="ARBA" id="ARBA00005119"/>
    </source>
</evidence>
<feature type="compositionally biased region" description="Basic and acidic residues" evidence="19">
    <location>
        <begin position="1"/>
        <end position="10"/>
    </location>
</feature>
<dbReference type="GO" id="GO:0016024">
    <property type="term" value="P:CDP-diacylglycerol biosynthetic process"/>
    <property type="evidence" value="ECO:0007669"/>
    <property type="project" value="UniProtKB-UniPathway"/>
</dbReference>
<evidence type="ECO:0000256" key="11">
    <source>
        <dbReference type="ARBA" id="ARBA00022692"/>
    </source>
</evidence>
<dbReference type="UniPathway" id="UPA00557">
    <property type="reaction ID" value="UER00614"/>
</dbReference>
<dbReference type="STRING" id="1043493.SAMN05421637_1996"/>
<comment type="similarity">
    <text evidence="5 18">Belongs to the CDS family.</text>
</comment>
<comment type="subcellular location">
    <subcellularLocation>
        <location evidence="2">Cell membrane</location>
        <topology evidence="2">Multi-pass membrane protein</topology>
    </subcellularLocation>
</comment>
<comment type="catalytic activity">
    <reaction evidence="1 18">
        <text>a 1,2-diacyl-sn-glycero-3-phosphate + CTP + H(+) = a CDP-1,2-diacyl-sn-glycerol + diphosphate</text>
        <dbReference type="Rhea" id="RHEA:16229"/>
        <dbReference type="ChEBI" id="CHEBI:15378"/>
        <dbReference type="ChEBI" id="CHEBI:33019"/>
        <dbReference type="ChEBI" id="CHEBI:37563"/>
        <dbReference type="ChEBI" id="CHEBI:58332"/>
        <dbReference type="ChEBI" id="CHEBI:58608"/>
        <dbReference type="EC" id="2.7.7.41"/>
    </reaction>
</comment>
<feature type="transmembrane region" description="Helical" evidence="20">
    <location>
        <begin position="261"/>
        <end position="280"/>
    </location>
</feature>
<evidence type="ECO:0000256" key="17">
    <source>
        <dbReference type="ARBA" id="ARBA00023264"/>
    </source>
</evidence>
<keyword evidence="12 18" id="KW-0548">Nucleotidyltransferase</keyword>
<feature type="transmembrane region" description="Helical" evidence="20">
    <location>
        <begin position="194"/>
        <end position="213"/>
    </location>
</feature>
<keyword evidence="16" id="KW-0594">Phospholipid biosynthesis</keyword>
<evidence type="ECO:0000256" key="8">
    <source>
        <dbReference type="ARBA" id="ARBA00022475"/>
    </source>
</evidence>
<evidence type="ECO:0000256" key="12">
    <source>
        <dbReference type="ARBA" id="ARBA00022695"/>
    </source>
</evidence>
<evidence type="ECO:0000256" key="9">
    <source>
        <dbReference type="ARBA" id="ARBA00022516"/>
    </source>
</evidence>
<dbReference type="GO" id="GO:0004605">
    <property type="term" value="F:phosphatidate cytidylyltransferase activity"/>
    <property type="evidence" value="ECO:0007669"/>
    <property type="project" value="UniProtKB-EC"/>
</dbReference>
<proteinExistence type="inferred from homology"/>
<dbReference type="OrthoDB" id="9799199at2"/>
<keyword evidence="13 20" id="KW-1133">Transmembrane helix</keyword>
<feature type="transmembrane region" description="Helical" evidence="20">
    <location>
        <begin position="286"/>
        <end position="309"/>
    </location>
</feature>
<evidence type="ECO:0000256" key="1">
    <source>
        <dbReference type="ARBA" id="ARBA00001698"/>
    </source>
</evidence>
<evidence type="ECO:0000256" key="14">
    <source>
        <dbReference type="ARBA" id="ARBA00023098"/>
    </source>
</evidence>
<dbReference type="PROSITE" id="PS01315">
    <property type="entry name" value="CDS"/>
    <property type="match status" value="1"/>
</dbReference>
<dbReference type="Proteomes" id="UP000183315">
    <property type="component" value="Unassembled WGS sequence"/>
</dbReference>
<keyword evidence="10 18" id="KW-0808">Transferase</keyword>
<accession>A0A1H6Z6Z7</accession>
<evidence type="ECO:0000256" key="19">
    <source>
        <dbReference type="SAM" id="MobiDB-lite"/>
    </source>
</evidence>
<dbReference type="eggNOG" id="COG0575">
    <property type="taxonomic scope" value="Bacteria"/>
</dbReference>
<evidence type="ECO:0000256" key="13">
    <source>
        <dbReference type="ARBA" id="ARBA00022989"/>
    </source>
</evidence>
<evidence type="ECO:0000313" key="22">
    <source>
        <dbReference type="Proteomes" id="UP000183315"/>
    </source>
</evidence>
<evidence type="ECO:0000256" key="7">
    <source>
        <dbReference type="ARBA" id="ARBA00019373"/>
    </source>
</evidence>
<gene>
    <name evidence="21" type="ORF">SAMN05421637_1996</name>
</gene>
<dbReference type="InterPro" id="IPR000374">
    <property type="entry name" value="PC_trans"/>
</dbReference>
<evidence type="ECO:0000256" key="20">
    <source>
        <dbReference type="SAM" id="Phobius"/>
    </source>
</evidence>
<evidence type="ECO:0000256" key="16">
    <source>
        <dbReference type="ARBA" id="ARBA00023209"/>
    </source>
</evidence>
<protein>
    <recommendedName>
        <fullName evidence="7 18">Phosphatidate cytidylyltransferase</fullName>
        <ecNumber evidence="6 18">2.7.7.41</ecNumber>
    </recommendedName>
</protein>
<dbReference type="RefSeq" id="WP_052405928.1">
    <property type="nucleotide sequence ID" value="NZ_BBLU01000010.1"/>
</dbReference>
<evidence type="ECO:0000256" key="10">
    <source>
        <dbReference type="ARBA" id="ARBA00022679"/>
    </source>
</evidence>
<feature type="region of interest" description="Disordered" evidence="19">
    <location>
        <begin position="1"/>
        <end position="21"/>
    </location>
</feature>
<keyword evidence="11 18" id="KW-0812">Transmembrane</keyword>
<feature type="compositionally biased region" description="Low complexity" evidence="19">
    <location>
        <begin position="40"/>
        <end position="58"/>
    </location>
</feature>
<dbReference type="PANTHER" id="PTHR46382">
    <property type="entry name" value="PHOSPHATIDATE CYTIDYLYLTRANSFERASE"/>
    <property type="match status" value="1"/>
</dbReference>